<keyword evidence="3" id="KW-1185">Reference proteome</keyword>
<evidence type="ECO:0000313" key="2">
    <source>
        <dbReference type="EMBL" id="OLQ06297.1"/>
    </source>
</evidence>
<dbReference type="Gene3D" id="2.130.10.10">
    <property type="entry name" value="YVTN repeat-like/Quinoprotein amine dehydrogenase"/>
    <property type="match status" value="1"/>
</dbReference>
<evidence type="ECO:0000313" key="3">
    <source>
        <dbReference type="Proteomes" id="UP000186817"/>
    </source>
</evidence>
<dbReference type="InterPro" id="IPR036322">
    <property type="entry name" value="WD40_repeat_dom_sf"/>
</dbReference>
<accession>A0A1Q9EFZ1</accession>
<dbReference type="OrthoDB" id="407844at2759"/>
<name>A0A1Q9EFZ1_SYMMI</name>
<dbReference type="InterPro" id="IPR015943">
    <property type="entry name" value="WD40/YVTN_repeat-like_dom_sf"/>
</dbReference>
<dbReference type="EMBL" id="LSRX01000163">
    <property type="protein sequence ID" value="OLQ06297.1"/>
    <property type="molecule type" value="Genomic_DNA"/>
</dbReference>
<dbReference type="Proteomes" id="UP000186817">
    <property type="component" value="Unassembled WGS sequence"/>
</dbReference>
<feature type="region of interest" description="Disordered" evidence="1">
    <location>
        <begin position="359"/>
        <end position="425"/>
    </location>
</feature>
<evidence type="ECO:0000256" key="1">
    <source>
        <dbReference type="SAM" id="MobiDB-lite"/>
    </source>
</evidence>
<reference evidence="2 3" key="1">
    <citation type="submission" date="2016-02" db="EMBL/GenBank/DDBJ databases">
        <title>Genome analysis of coral dinoflagellate symbionts highlights evolutionary adaptations to a symbiotic lifestyle.</title>
        <authorList>
            <person name="Aranda M."/>
            <person name="Li Y."/>
            <person name="Liew Y.J."/>
            <person name="Baumgarten S."/>
            <person name="Simakov O."/>
            <person name="Wilson M."/>
            <person name="Piel J."/>
            <person name="Ashoor H."/>
            <person name="Bougouffa S."/>
            <person name="Bajic V.B."/>
            <person name="Ryu T."/>
            <person name="Ravasi T."/>
            <person name="Bayer T."/>
            <person name="Micklem G."/>
            <person name="Kim H."/>
            <person name="Bhak J."/>
            <person name="Lajeunesse T.C."/>
            <person name="Voolstra C.R."/>
        </authorList>
    </citation>
    <scope>NUCLEOTIDE SEQUENCE [LARGE SCALE GENOMIC DNA]</scope>
    <source>
        <strain evidence="2 3">CCMP2467</strain>
    </source>
</reference>
<sequence>MACIDGRASIATRGLGRPDAISVCGFAEVESQTILAAILRRSRVSSRWPSELLGKKAARSFPAVVDELFECRALKDIGSFLLHPAFFSTQIPRSAVDGAVLVFGLENGTVRGPIRSFEIQEDGPSREAAAADLTRSVTALHLYQGRLFAGSSGRCTYWTLGDGELQREFHLPGTDEQPATACSLVVVPQESALRLWVGLDNGQLVVFEVETGMLVRSFSCCGPEMVSAVAFCEKTSAVFALSAHKRVSIWDSKTFACLQKYPAELMMCGSDLSAMGAFDVPKLSLSLLVLAGVDGSLCLRRITRRTDSKLNCILLWYRGDAGGELGCPVTALNFHEDTEMVLLGDAGCRVQLQNIREHGITEPSPSHSDGPPLPPPADSPPEVSPASAGSAPEQTEAKTEEPQTRDGYPGEATSSAAFPVFNGDS</sequence>
<protein>
    <submittedName>
        <fullName evidence="2">Uncharacterized protein</fullName>
    </submittedName>
</protein>
<organism evidence="2 3">
    <name type="scientific">Symbiodinium microadriaticum</name>
    <name type="common">Dinoflagellate</name>
    <name type="synonym">Zooxanthella microadriatica</name>
    <dbReference type="NCBI Taxonomy" id="2951"/>
    <lineage>
        <taxon>Eukaryota</taxon>
        <taxon>Sar</taxon>
        <taxon>Alveolata</taxon>
        <taxon>Dinophyceae</taxon>
        <taxon>Suessiales</taxon>
        <taxon>Symbiodiniaceae</taxon>
        <taxon>Symbiodinium</taxon>
    </lineage>
</organism>
<dbReference type="SUPFAM" id="SSF50978">
    <property type="entry name" value="WD40 repeat-like"/>
    <property type="match status" value="1"/>
</dbReference>
<feature type="compositionally biased region" description="Pro residues" evidence="1">
    <location>
        <begin position="371"/>
        <end position="383"/>
    </location>
</feature>
<proteinExistence type="predicted"/>
<comment type="caution">
    <text evidence="2">The sequence shown here is derived from an EMBL/GenBank/DDBJ whole genome shotgun (WGS) entry which is preliminary data.</text>
</comment>
<dbReference type="AlphaFoldDB" id="A0A1Q9EFZ1"/>
<feature type="compositionally biased region" description="Basic and acidic residues" evidence="1">
    <location>
        <begin position="395"/>
        <end position="404"/>
    </location>
</feature>
<gene>
    <name evidence="2" type="ORF">AK812_SmicGene10388</name>
</gene>